<evidence type="ECO:0000256" key="1">
    <source>
        <dbReference type="SAM" id="MobiDB-lite"/>
    </source>
</evidence>
<dbReference type="Proteomes" id="UP001432209">
    <property type="component" value="Chromosome"/>
</dbReference>
<protein>
    <submittedName>
        <fullName evidence="2">Uncharacterized protein</fullName>
    </submittedName>
</protein>
<dbReference type="RefSeq" id="WP_329076282.1">
    <property type="nucleotide sequence ID" value="NZ_CP109389.1"/>
</dbReference>
<evidence type="ECO:0000313" key="3">
    <source>
        <dbReference type="Proteomes" id="UP001432209"/>
    </source>
</evidence>
<organism evidence="2 3">
    <name type="scientific">Streptomyces niveus</name>
    <name type="common">Streptomyces spheroides</name>
    <dbReference type="NCBI Taxonomy" id="193462"/>
    <lineage>
        <taxon>Bacteria</taxon>
        <taxon>Bacillati</taxon>
        <taxon>Actinomycetota</taxon>
        <taxon>Actinomycetes</taxon>
        <taxon>Kitasatosporales</taxon>
        <taxon>Streptomycetaceae</taxon>
        <taxon>Streptomyces</taxon>
    </lineage>
</organism>
<gene>
    <name evidence="2" type="ORF">OG442_14405</name>
</gene>
<reference evidence="2" key="1">
    <citation type="submission" date="2022-10" db="EMBL/GenBank/DDBJ databases">
        <title>The complete genomes of actinobacterial strains from the NBC collection.</title>
        <authorList>
            <person name="Joergensen T.S."/>
            <person name="Alvarez Arevalo M."/>
            <person name="Sterndorff E.B."/>
            <person name="Faurdal D."/>
            <person name="Vuksanovic O."/>
            <person name="Mourched A.-S."/>
            <person name="Charusanti P."/>
            <person name="Shaw S."/>
            <person name="Blin K."/>
            <person name="Weber T."/>
        </authorList>
    </citation>
    <scope>NUCLEOTIDE SEQUENCE</scope>
    <source>
        <strain evidence="2">NBC_01432</strain>
    </source>
</reference>
<accession>A0ABZ2A1P9</accession>
<proteinExistence type="predicted"/>
<evidence type="ECO:0000313" key="2">
    <source>
        <dbReference type="EMBL" id="WUX52630.1"/>
    </source>
</evidence>
<keyword evidence="3" id="KW-1185">Reference proteome</keyword>
<sequence length="118" mass="12510">MNAAQPVAEATGHGGLTELTPGRYDWLRVELRRPADEETSGVAWLYFADAVDPEPLVATPGSAVAWLPVPRRDVLHGVRLPERPELAAATLTPVPAHPGTHTHRPDGADSAEGADTHG</sequence>
<name>A0ABZ2A1P9_STRNV</name>
<dbReference type="EMBL" id="CP109495">
    <property type="protein sequence ID" value="WUX52630.1"/>
    <property type="molecule type" value="Genomic_DNA"/>
</dbReference>
<feature type="region of interest" description="Disordered" evidence="1">
    <location>
        <begin position="90"/>
        <end position="118"/>
    </location>
</feature>